<dbReference type="eggNOG" id="COG2273">
    <property type="taxonomic scope" value="Bacteria"/>
</dbReference>
<name>A1BEW9_CHLPD</name>
<keyword evidence="2" id="KW-1185">Reference proteome</keyword>
<proteinExistence type="predicted"/>
<organism evidence="1 2">
    <name type="scientific">Chlorobium phaeobacteroides (strain DSM 266 / SMG 266 / 2430)</name>
    <dbReference type="NCBI Taxonomy" id="290317"/>
    <lineage>
        <taxon>Bacteria</taxon>
        <taxon>Pseudomonadati</taxon>
        <taxon>Chlorobiota</taxon>
        <taxon>Chlorobiia</taxon>
        <taxon>Chlorobiales</taxon>
        <taxon>Chlorobiaceae</taxon>
        <taxon>Chlorobium/Pelodictyon group</taxon>
        <taxon>Chlorobium</taxon>
    </lineage>
</organism>
<protein>
    <submittedName>
        <fullName evidence="1">Uncharacterized protein</fullName>
    </submittedName>
</protein>
<evidence type="ECO:0000313" key="2">
    <source>
        <dbReference type="Proteomes" id="UP000008701"/>
    </source>
</evidence>
<dbReference type="RefSeq" id="WP_011744773.1">
    <property type="nucleotide sequence ID" value="NC_008639.1"/>
</dbReference>
<dbReference type="EMBL" id="CP000492">
    <property type="protein sequence ID" value="ABL64946.1"/>
    <property type="molecule type" value="Genomic_DNA"/>
</dbReference>
<gene>
    <name evidence="1" type="ordered locus">Cpha266_0898</name>
</gene>
<dbReference type="STRING" id="290317.Cpha266_0898"/>
<evidence type="ECO:0000313" key="1">
    <source>
        <dbReference type="EMBL" id="ABL64946.1"/>
    </source>
</evidence>
<dbReference type="KEGG" id="cph:Cpha266_0898"/>
<dbReference type="HOGENOM" id="CLU_908667_0_0_10"/>
<accession>A1BEW9</accession>
<sequence length="313" mass="37587">MTVVTVEEIIRMFDNPAILGEALLEAEKLPFVGDDRIRFKQKQQRYIDGLSDHERPQWVGEMKNFLHLYDAAGHESSVHQSGNYIADTFNRWHYLDKQYFRKQLKEICRDRDNPVKVLFIEEDTDAFSDYTDEILRSFIKADHGSIHETMTATKGEMSHVVYLENRDQLREEWTDFMAKFFDLSASCEKIPEEFRRKGFHRESHIIVHSVDQLSETFLEEFQLYYNFWTELSPQQPIFLCLYLPEHSLPREVTPLTYWILCYCDQYETVEHRHFTRFFRDFKCYRRDDELCRCNTPMCFSDAVNKLHYCQPSN</sequence>
<reference evidence="1 2" key="1">
    <citation type="submission" date="2006-12" db="EMBL/GenBank/DDBJ databases">
        <title>Complete sequence of Chlorobium phaeobacteroides DSM 266.</title>
        <authorList>
            <consortium name="US DOE Joint Genome Institute"/>
            <person name="Copeland A."/>
            <person name="Lucas S."/>
            <person name="Lapidus A."/>
            <person name="Barry K."/>
            <person name="Detter J.C."/>
            <person name="Glavina del Rio T."/>
            <person name="Hammon N."/>
            <person name="Israni S."/>
            <person name="Pitluck S."/>
            <person name="Goltsman E."/>
            <person name="Schmutz J."/>
            <person name="Larimer F."/>
            <person name="Land M."/>
            <person name="Hauser L."/>
            <person name="Mikhailova N."/>
            <person name="Li T."/>
            <person name="Overmann J."/>
            <person name="Bryant D.A."/>
            <person name="Richardson P."/>
        </authorList>
    </citation>
    <scope>NUCLEOTIDE SEQUENCE [LARGE SCALE GENOMIC DNA]</scope>
    <source>
        <strain evidence="1 2">DSM 266</strain>
    </source>
</reference>
<dbReference type="AlphaFoldDB" id="A1BEW9"/>
<dbReference type="Proteomes" id="UP000008701">
    <property type="component" value="Chromosome"/>
</dbReference>